<organism evidence="2 3">
    <name type="scientific">Ricinus communis</name>
    <name type="common">Castor bean</name>
    <dbReference type="NCBI Taxonomy" id="3988"/>
    <lineage>
        <taxon>Eukaryota</taxon>
        <taxon>Viridiplantae</taxon>
        <taxon>Streptophyta</taxon>
        <taxon>Embryophyta</taxon>
        <taxon>Tracheophyta</taxon>
        <taxon>Spermatophyta</taxon>
        <taxon>Magnoliopsida</taxon>
        <taxon>eudicotyledons</taxon>
        <taxon>Gunneridae</taxon>
        <taxon>Pentapetalae</taxon>
        <taxon>rosids</taxon>
        <taxon>fabids</taxon>
        <taxon>Malpighiales</taxon>
        <taxon>Euphorbiaceae</taxon>
        <taxon>Acalyphoideae</taxon>
        <taxon>Acalypheae</taxon>
        <taxon>Ricinus</taxon>
    </lineage>
</organism>
<proteinExistence type="predicted"/>
<dbReference type="InParanoid" id="B9S6M9"/>
<keyword evidence="1" id="KW-0732">Signal</keyword>
<feature type="chain" id="PRO_5002889064" evidence="1">
    <location>
        <begin position="28"/>
        <end position="124"/>
    </location>
</feature>
<protein>
    <submittedName>
        <fullName evidence="2">Uncharacterized protein</fullName>
    </submittedName>
</protein>
<name>B9S6M9_RICCO</name>
<dbReference type="AlphaFoldDB" id="B9S6M9"/>
<accession>B9S6M9</accession>
<sequence>MGVKKSSQPRSSIVLAAIAVVVAGGYADKQTGVEQAKIMMSHHLVRLIRRHAIWHWSSSPNNTCYRRLAMPVLIHVIVPKTTYFSPPILFSSFFLLTPISPHLSLAVLAASPFLAIFQPPEAGV</sequence>
<keyword evidence="3" id="KW-1185">Reference proteome</keyword>
<evidence type="ECO:0000313" key="3">
    <source>
        <dbReference type="Proteomes" id="UP000008311"/>
    </source>
</evidence>
<feature type="signal peptide" evidence="1">
    <location>
        <begin position="1"/>
        <end position="27"/>
    </location>
</feature>
<evidence type="ECO:0000256" key="1">
    <source>
        <dbReference type="SAM" id="SignalP"/>
    </source>
</evidence>
<dbReference type="EMBL" id="EQ973881">
    <property type="protein sequence ID" value="EEF40755.1"/>
    <property type="molecule type" value="Genomic_DNA"/>
</dbReference>
<gene>
    <name evidence="2" type="ORF">RCOM_1110940</name>
</gene>
<reference evidence="3" key="1">
    <citation type="journal article" date="2010" name="Nat. Biotechnol.">
        <title>Draft genome sequence of the oilseed species Ricinus communis.</title>
        <authorList>
            <person name="Chan A.P."/>
            <person name="Crabtree J."/>
            <person name="Zhao Q."/>
            <person name="Lorenzi H."/>
            <person name="Orvis J."/>
            <person name="Puiu D."/>
            <person name="Melake-Berhan A."/>
            <person name="Jones K.M."/>
            <person name="Redman J."/>
            <person name="Chen G."/>
            <person name="Cahoon E.B."/>
            <person name="Gedil M."/>
            <person name="Stanke M."/>
            <person name="Haas B.J."/>
            <person name="Wortman J.R."/>
            <person name="Fraser-Liggett C.M."/>
            <person name="Ravel J."/>
            <person name="Rabinowicz P.D."/>
        </authorList>
    </citation>
    <scope>NUCLEOTIDE SEQUENCE [LARGE SCALE GENOMIC DNA]</scope>
    <source>
        <strain evidence="3">cv. Hale</strain>
    </source>
</reference>
<evidence type="ECO:0000313" key="2">
    <source>
        <dbReference type="EMBL" id="EEF40755.1"/>
    </source>
</evidence>
<dbReference type="Proteomes" id="UP000008311">
    <property type="component" value="Unassembled WGS sequence"/>
</dbReference>